<name>G4TW08_SERID</name>
<dbReference type="AlphaFoldDB" id="G4TW08"/>
<sequence length="75" mass="8554">LNLETKMDDERGTKNLQGTYKRRWLTSALLIPTRSNLSRHPASHSGSFDTLGSTFQRWRSTGFLKTLIVYSPGRV</sequence>
<proteinExistence type="predicted"/>
<comment type="caution">
    <text evidence="1">The sequence shown here is derived from an EMBL/GenBank/DDBJ whole genome shotgun (WGS) entry which is preliminary data.</text>
</comment>
<reference evidence="1 2" key="1">
    <citation type="journal article" date="2011" name="PLoS Pathog.">
        <title>Endophytic Life Strategies Decoded by Genome and Transcriptome Analyses of the Mutualistic Root Symbiont Piriformospora indica.</title>
        <authorList>
            <person name="Zuccaro A."/>
            <person name="Lahrmann U."/>
            <person name="Guldener U."/>
            <person name="Langen G."/>
            <person name="Pfiffi S."/>
            <person name="Biedenkopf D."/>
            <person name="Wong P."/>
            <person name="Samans B."/>
            <person name="Grimm C."/>
            <person name="Basiewicz M."/>
            <person name="Murat C."/>
            <person name="Martin F."/>
            <person name="Kogel K.H."/>
        </authorList>
    </citation>
    <scope>NUCLEOTIDE SEQUENCE [LARGE SCALE GENOMIC DNA]</scope>
    <source>
        <strain evidence="1 2">DSM 11827</strain>
    </source>
</reference>
<organism evidence="1 2">
    <name type="scientific">Serendipita indica (strain DSM 11827)</name>
    <name type="common">Root endophyte fungus</name>
    <name type="synonym">Piriformospora indica</name>
    <dbReference type="NCBI Taxonomy" id="1109443"/>
    <lineage>
        <taxon>Eukaryota</taxon>
        <taxon>Fungi</taxon>
        <taxon>Dikarya</taxon>
        <taxon>Basidiomycota</taxon>
        <taxon>Agaricomycotina</taxon>
        <taxon>Agaricomycetes</taxon>
        <taxon>Sebacinales</taxon>
        <taxon>Serendipitaceae</taxon>
        <taxon>Serendipita</taxon>
    </lineage>
</organism>
<dbReference type="HOGENOM" id="CLU_2677833_0_0_1"/>
<protein>
    <submittedName>
        <fullName evidence="1">Uncharacterized protein</fullName>
    </submittedName>
</protein>
<dbReference type="Proteomes" id="UP000007148">
    <property type="component" value="Unassembled WGS sequence"/>
</dbReference>
<keyword evidence="2" id="KW-1185">Reference proteome</keyword>
<accession>G4TW08</accession>
<gene>
    <name evidence="1" type="ORF">PIIN_09484</name>
</gene>
<dbReference type="InParanoid" id="G4TW08"/>
<feature type="non-terminal residue" evidence="1">
    <location>
        <position position="75"/>
    </location>
</feature>
<dbReference type="EMBL" id="CAFZ01000461">
    <property type="protein sequence ID" value="CCA75501.1"/>
    <property type="molecule type" value="Genomic_DNA"/>
</dbReference>
<evidence type="ECO:0000313" key="1">
    <source>
        <dbReference type="EMBL" id="CCA75501.1"/>
    </source>
</evidence>
<evidence type="ECO:0000313" key="2">
    <source>
        <dbReference type="Proteomes" id="UP000007148"/>
    </source>
</evidence>